<accession>A0A6M3KUV5</accession>
<reference evidence="1" key="1">
    <citation type="submission" date="2020-03" db="EMBL/GenBank/DDBJ databases">
        <title>The deep terrestrial virosphere.</title>
        <authorList>
            <person name="Holmfeldt K."/>
            <person name="Nilsson E."/>
            <person name="Simone D."/>
            <person name="Lopez-Fernandez M."/>
            <person name="Wu X."/>
            <person name="de Brujin I."/>
            <person name="Lundin D."/>
            <person name="Andersson A."/>
            <person name="Bertilsson S."/>
            <person name="Dopson M."/>
        </authorList>
    </citation>
    <scope>NUCLEOTIDE SEQUENCE</scope>
    <source>
        <strain evidence="1">MM415B02193</strain>
    </source>
</reference>
<sequence length="89" mass="10230">MKCPKCFQKHLGVKKYAGGDRLYIHKRRIGPGGTPEIVDWCYVRYVVGPKYTLTPCRIKQAAVEAAQEWGEVNSYGMRTLPQIRHHQDV</sequence>
<proteinExistence type="predicted"/>
<organism evidence="1">
    <name type="scientific">viral metagenome</name>
    <dbReference type="NCBI Taxonomy" id="1070528"/>
    <lineage>
        <taxon>unclassified sequences</taxon>
        <taxon>metagenomes</taxon>
        <taxon>organismal metagenomes</taxon>
    </lineage>
</organism>
<name>A0A6M3KUV5_9ZZZZ</name>
<evidence type="ECO:0000313" key="1">
    <source>
        <dbReference type="EMBL" id="QJA85650.1"/>
    </source>
</evidence>
<gene>
    <name evidence="1" type="ORF">MM415B02193_0005</name>
</gene>
<dbReference type="AlphaFoldDB" id="A0A6M3KUV5"/>
<dbReference type="EMBL" id="MT142587">
    <property type="protein sequence ID" value="QJA85650.1"/>
    <property type="molecule type" value="Genomic_DNA"/>
</dbReference>
<protein>
    <submittedName>
        <fullName evidence="1">Uncharacterized protein</fullName>
    </submittedName>
</protein>